<feature type="chain" id="PRO_5007569661" description="Secreted protein" evidence="2">
    <location>
        <begin position="30"/>
        <end position="246"/>
    </location>
</feature>
<sequence>MHCAASRFPARVWSLTSFLLIASMVGCVADGGAPADVELSSRPAQEQQQPVTTPEPGEVSAAESQPITLLELLREFESVSEEYEVMDRLGALDPDAARAWSTTSARRQDPDVKALIAAVRDGGGNEPESELFAGLSDEVAGRYFDALRPLIDDLDERAAKGALDGKLAEMQQTLALASARLALGSHYCCKIMWSDGSGTFFCEGYKTFKAWALSKCVATASAIPLATYPNLVSGQCSSHIDCWGSP</sequence>
<dbReference type="EMBL" id="JEME01002917">
    <property type="protein sequence ID" value="KYG02834.1"/>
    <property type="molecule type" value="Genomic_DNA"/>
</dbReference>
<organism evidence="3 4">
    <name type="scientific">Sorangium cellulosum</name>
    <name type="common">Polyangium cellulosum</name>
    <dbReference type="NCBI Taxonomy" id="56"/>
    <lineage>
        <taxon>Bacteria</taxon>
        <taxon>Pseudomonadati</taxon>
        <taxon>Myxococcota</taxon>
        <taxon>Polyangia</taxon>
        <taxon>Polyangiales</taxon>
        <taxon>Polyangiaceae</taxon>
        <taxon>Sorangium</taxon>
    </lineage>
</organism>
<gene>
    <name evidence="3" type="ORF">BE21_54205</name>
</gene>
<feature type="signal peptide" evidence="2">
    <location>
        <begin position="1"/>
        <end position="29"/>
    </location>
</feature>
<keyword evidence="2" id="KW-0732">Signal</keyword>
<dbReference type="PROSITE" id="PS51257">
    <property type="entry name" value="PROKAR_LIPOPROTEIN"/>
    <property type="match status" value="1"/>
</dbReference>
<evidence type="ECO:0000256" key="1">
    <source>
        <dbReference type="SAM" id="MobiDB-lite"/>
    </source>
</evidence>
<name>A0A150TDQ3_SORCE</name>
<accession>A0A150TDQ3</accession>
<proteinExistence type="predicted"/>
<evidence type="ECO:0008006" key="5">
    <source>
        <dbReference type="Google" id="ProtNLM"/>
    </source>
</evidence>
<reference evidence="3 4" key="1">
    <citation type="submission" date="2014-02" db="EMBL/GenBank/DDBJ databases">
        <title>The small core and large imbalanced accessory genome model reveals a collaborative survival strategy of Sorangium cellulosum strains in nature.</title>
        <authorList>
            <person name="Han K."/>
            <person name="Peng R."/>
            <person name="Blom J."/>
            <person name="Li Y.-Z."/>
        </authorList>
    </citation>
    <scope>NUCLEOTIDE SEQUENCE [LARGE SCALE GENOMIC DNA]</scope>
    <source>
        <strain evidence="3 4">So0007-03</strain>
    </source>
</reference>
<feature type="compositionally biased region" description="Low complexity" evidence="1">
    <location>
        <begin position="43"/>
        <end position="56"/>
    </location>
</feature>
<feature type="region of interest" description="Disordered" evidence="1">
    <location>
        <begin position="37"/>
        <end position="64"/>
    </location>
</feature>
<evidence type="ECO:0000313" key="3">
    <source>
        <dbReference type="EMBL" id="KYG02834.1"/>
    </source>
</evidence>
<dbReference type="Proteomes" id="UP000075502">
    <property type="component" value="Unassembled WGS sequence"/>
</dbReference>
<dbReference type="AlphaFoldDB" id="A0A150TDQ3"/>
<comment type="caution">
    <text evidence="3">The sequence shown here is derived from an EMBL/GenBank/DDBJ whole genome shotgun (WGS) entry which is preliminary data.</text>
</comment>
<protein>
    <recommendedName>
        <fullName evidence="5">Secreted protein</fullName>
    </recommendedName>
</protein>
<evidence type="ECO:0000313" key="4">
    <source>
        <dbReference type="Proteomes" id="UP000075502"/>
    </source>
</evidence>
<evidence type="ECO:0000256" key="2">
    <source>
        <dbReference type="SAM" id="SignalP"/>
    </source>
</evidence>